<evidence type="ECO:0000313" key="4">
    <source>
        <dbReference type="EMBL" id="CAE8618689.1"/>
    </source>
</evidence>
<dbReference type="EMBL" id="CAJNNW010032839">
    <property type="protein sequence ID" value="CAE8715672.1"/>
    <property type="molecule type" value="Genomic_DNA"/>
</dbReference>
<dbReference type="InterPro" id="IPR027038">
    <property type="entry name" value="RanGap"/>
</dbReference>
<evidence type="ECO:0000313" key="6">
    <source>
        <dbReference type="Proteomes" id="UP000654075"/>
    </source>
</evidence>
<proteinExistence type="predicted"/>
<dbReference type="GO" id="GO:0005096">
    <property type="term" value="F:GTPase activator activity"/>
    <property type="evidence" value="ECO:0007669"/>
    <property type="project" value="UniProtKB-KW"/>
</dbReference>
<comment type="caution">
    <text evidence="4">The sequence shown here is derived from an EMBL/GenBank/DDBJ whole genome shotgun (WGS) entry which is preliminary data.</text>
</comment>
<protein>
    <submittedName>
        <fullName evidence="4">Uncharacterized protein</fullName>
    </submittedName>
</protein>
<keyword evidence="3" id="KW-0677">Repeat</keyword>
<evidence type="ECO:0000256" key="2">
    <source>
        <dbReference type="ARBA" id="ARBA00022614"/>
    </source>
</evidence>
<reference evidence="4" key="1">
    <citation type="submission" date="2021-02" db="EMBL/GenBank/DDBJ databases">
        <authorList>
            <person name="Dougan E. K."/>
            <person name="Rhodes N."/>
            <person name="Thang M."/>
            <person name="Chan C."/>
        </authorList>
    </citation>
    <scope>NUCLEOTIDE SEQUENCE</scope>
</reference>
<keyword evidence="6" id="KW-1185">Reference proteome</keyword>
<organism evidence="4 6">
    <name type="scientific">Polarella glacialis</name>
    <name type="common">Dinoflagellate</name>
    <dbReference type="NCBI Taxonomy" id="89957"/>
    <lineage>
        <taxon>Eukaryota</taxon>
        <taxon>Sar</taxon>
        <taxon>Alveolata</taxon>
        <taxon>Dinophyceae</taxon>
        <taxon>Suessiales</taxon>
        <taxon>Suessiaceae</taxon>
        <taxon>Polarella</taxon>
    </lineage>
</organism>
<dbReference type="EMBL" id="CAJNNV010026635">
    <property type="protein sequence ID" value="CAE8618689.1"/>
    <property type="molecule type" value="Genomic_DNA"/>
</dbReference>
<dbReference type="PANTHER" id="PTHR24113:SF12">
    <property type="entry name" value="RAN GTPASE-ACTIVATING PROTEIN 1"/>
    <property type="match status" value="1"/>
</dbReference>
<dbReference type="Proteomes" id="UP000626109">
    <property type="component" value="Unassembled WGS sequence"/>
</dbReference>
<dbReference type="Proteomes" id="UP000654075">
    <property type="component" value="Unassembled WGS sequence"/>
</dbReference>
<dbReference type="InterPro" id="IPR032675">
    <property type="entry name" value="LRR_dom_sf"/>
</dbReference>
<keyword evidence="2" id="KW-0433">Leucine-rich repeat</keyword>
<dbReference type="OrthoDB" id="436523at2759"/>
<name>A0A813G2W2_POLGL</name>
<dbReference type="GO" id="GO:0005634">
    <property type="term" value="C:nucleus"/>
    <property type="evidence" value="ECO:0007669"/>
    <property type="project" value="TreeGrafter"/>
</dbReference>
<evidence type="ECO:0000256" key="3">
    <source>
        <dbReference type="ARBA" id="ARBA00022737"/>
    </source>
</evidence>
<dbReference type="PANTHER" id="PTHR24113">
    <property type="entry name" value="RAN GTPASE-ACTIVATING PROTEIN 1"/>
    <property type="match status" value="1"/>
</dbReference>
<dbReference type="Gene3D" id="3.80.10.10">
    <property type="entry name" value="Ribonuclease Inhibitor"/>
    <property type="match status" value="2"/>
</dbReference>
<keyword evidence="1" id="KW-0343">GTPase activation</keyword>
<dbReference type="SMART" id="SM00367">
    <property type="entry name" value="LRR_CC"/>
    <property type="match status" value="6"/>
</dbReference>
<dbReference type="SUPFAM" id="SSF52047">
    <property type="entry name" value="RNI-like"/>
    <property type="match status" value="2"/>
</dbReference>
<evidence type="ECO:0000313" key="5">
    <source>
        <dbReference type="EMBL" id="CAE8715672.1"/>
    </source>
</evidence>
<dbReference type="GO" id="GO:0006913">
    <property type="term" value="P:nucleocytoplasmic transport"/>
    <property type="evidence" value="ECO:0007669"/>
    <property type="project" value="TreeGrafter"/>
</dbReference>
<accession>A0A813G2W2</accession>
<dbReference type="InterPro" id="IPR006553">
    <property type="entry name" value="Leu-rich_rpt_Cys-con_subtyp"/>
</dbReference>
<dbReference type="AlphaFoldDB" id="A0A813G2W2"/>
<dbReference type="GO" id="GO:0005829">
    <property type="term" value="C:cytosol"/>
    <property type="evidence" value="ECO:0007669"/>
    <property type="project" value="TreeGrafter"/>
</dbReference>
<gene>
    <name evidence="4" type="ORF">PGLA1383_LOCUS36292</name>
    <name evidence="5" type="ORF">PGLA2088_LOCUS38688</name>
</gene>
<sequence length="773" mass="83532">MASTLAELATALLLADCRDFLLALLPGPLEWRALQRACRWGRSSGDNEGGLREEGLLWEVHGHPELRREVRRLHGRLSGLPRSDLFGEEVKARGLGPEELHYFVDLLGAHPQQKRRSRSASAGFHLDLSWWQQELQADQGVAVGRFLLTRGPKLLELRLPGQGQLLGGKEAGLCSLLEGLGHCQLVSLRLLDLSSSSLAPPQAALVGKLLLRCPALESLSLAWNPKLFSPNSLEDLLDALGGGPGPGGRVLGQKRLAGLQQLNLKHCQVSARASSGLARLLQHCPRLATLDLQWSEQLFTSAGLQGLCQGLLTGSGSSKRKRGQAAIPQAAERQEHGLQQLKCLKMQGCTLPDTSAETAFCRLLRHCERLAALEAPDCPSARRVFSAGRFRQVQSLKLGEAAELALMAPFLFTAALRLGNFREALRQFLPSPLEWRALQCSSRWSDGPGAGPLQEVHRRPRLRAEVARLRQRLRGLPQNDLLGPKVAKWGLSCEDSYASFSDELRFFVELAGARPRQAGVEAATRLQVLDLSYEHLPLGESCGNGYLGIQGQALGIFIRQCPQLQELKLVGNTHLCSEAGLCGLVLGLGSSALPLRSLLFGGSGVAVQAAPALGRLLRRCPQLVALGLAGNRQLCSEAGLRGLEQGLAAGREGGGDEELLCDCTSRTGSASTPLHRLQRLGLRNCHMDANSGRPLGKLLRRCSQLVELALGGNQGLLTEAGLSALLRGLGDDGFPRLSDLKTELPWLQLHGLASNKAYGRLLQRCPHLKPGDM</sequence>
<dbReference type="GO" id="GO:0048471">
    <property type="term" value="C:perinuclear region of cytoplasm"/>
    <property type="evidence" value="ECO:0007669"/>
    <property type="project" value="TreeGrafter"/>
</dbReference>
<evidence type="ECO:0000256" key="1">
    <source>
        <dbReference type="ARBA" id="ARBA00022468"/>
    </source>
</evidence>
<dbReference type="GO" id="GO:0031267">
    <property type="term" value="F:small GTPase binding"/>
    <property type="evidence" value="ECO:0007669"/>
    <property type="project" value="TreeGrafter"/>
</dbReference>